<protein>
    <submittedName>
        <fullName evidence="1">RNA-directed DNA polymerase-like protein</fullName>
    </submittedName>
</protein>
<keyword evidence="2" id="KW-1185">Reference proteome</keyword>
<sequence length="148" mass="16954">MKLDGYVISRNEYSPAYVADIIARMSILNSEAHWIGSLAEITHTIYQPILVYTGLSVKDIHWPETMFDAQRQSNSLYFQTAKILELLKDYDLIIDFHLGKPSVIIDALSRKSLFVLQVMNTRLLLSDNGLILVEYKAKPMFLQQNCEA</sequence>
<dbReference type="Proteomes" id="UP000325315">
    <property type="component" value="Unassembled WGS sequence"/>
</dbReference>
<dbReference type="EMBL" id="SMMG02000006">
    <property type="protein sequence ID" value="KAA3470182.1"/>
    <property type="molecule type" value="Genomic_DNA"/>
</dbReference>
<comment type="caution">
    <text evidence="1">The sequence shown here is derived from an EMBL/GenBank/DDBJ whole genome shotgun (WGS) entry which is preliminary data.</text>
</comment>
<keyword evidence="1" id="KW-0548">Nucleotidyltransferase</keyword>
<evidence type="ECO:0000313" key="1">
    <source>
        <dbReference type="EMBL" id="KAA3470182.1"/>
    </source>
</evidence>
<evidence type="ECO:0000313" key="2">
    <source>
        <dbReference type="Proteomes" id="UP000325315"/>
    </source>
</evidence>
<dbReference type="AlphaFoldDB" id="A0A5B6VM48"/>
<dbReference type="OrthoDB" id="1938712at2759"/>
<accession>A0A5B6VM48</accession>
<keyword evidence="1" id="KW-0695">RNA-directed DNA polymerase</keyword>
<gene>
    <name evidence="1" type="ORF">EPI10_015912</name>
</gene>
<proteinExistence type="predicted"/>
<organism evidence="1 2">
    <name type="scientific">Gossypium australe</name>
    <dbReference type="NCBI Taxonomy" id="47621"/>
    <lineage>
        <taxon>Eukaryota</taxon>
        <taxon>Viridiplantae</taxon>
        <taxon>Streptophyta</taxon>
        <taxon>Embryophyta</taxon>
        <taxon>Tracheophyta</taxon>
        <taxon>Spermatophyta</taxon>
        <taxon>Magnoliopsida</taxon>
        <taxon>eudicotyledons</taxon>
        <taxon>Gunneridae</taxon>
        <taxon>Pentapetalae</taxon>
        <taxon>rosids</taxon>
        <taxon>malvids</taxon>
        <taxon>Malvales</taxon>
        <taxon>Malvaceae</taxon>
        <taxon>Malvoideae</taxon>
        <taxon>Gossypium</taxon>
    </lineage>
</organism>
<keyword evidence="1" id="KW-0808">Transferase</keyword>
<dbReference type="GO" id="GO:0003964">
    <property type="term" value="F:RNA-directed DNA polymerase activity"/>
    <property type="evidence" value="ECO:0007669"/>
    <property type="project" value="UniProtKB-KW"/>
</dbReference>
<name>A0A5B6VM48_9ROSI</name>
<reference evidence="2" key="1">
    <citation type="journal article" date="2019" name="Plant Biotechnol. J.">
        <title>Genome sequencing of the Australian wild diploid species Gossypium australe highlights disease resistance and delayed gland morphogenesis.</title>
        <authorList>
            <person name="Cai Y."/>
            <person name="Cai X."/>
            <person name="Wang Q."/>
            <person name="Wang P."/>
            <person name="Zhang Y."/>
            <person name="Cai C."/>
            <person name="Xu Y."/>
            <person name="Wang K."/>
            <person name="Zhou Z."/>
            <person name="Wang C."/>
            <person name="Geng S."/>
            <person name="Li B."/>
            <person name="Dong Q."/>
            <person name="Hou Y."/>
            <person name="Wang H."/>
            <person name="Ai P."/>
            <person name="Liu Z."/>
            <person name="Yi F."/>
            <person name="Sun M."/>
            <person name="An G."/>
            <person name="Cheng J."/>
            <person name="Zhang Y."/>
            <person name="Shi Q."/>
            <person name="Xie Y."/>
            <person name="Shi X."/>
            <person name="Chang Y."/>
            <person name="Huang F."/>
            <person name="Chen Y."/>
            <person name="Hong S."/>
            <person name="Mi L."/>
            <person name="Sun Q."/>
            <person name="Zhang L."/>
            <person name="Zhou B."/>
            <person name="Peng R."/>
            <person name="Zhang X."/>
            <person name="Liu F."/>
        </authorList>
    </citation>
    <scope>NUCLEOTIDE SEQUENCE [LARGE SCALE GENOMIC DNA]</scope>
    <source>
        <strain evidence="2">cv. PA1801</strain>
    </source>
</reference>